<protein>
    <submittedName>
        <fullName evidence="1">Uncharacterized protein</fullName>
    </submittedName>
</protein>
<evidence type="ECO:0000313" key="1">
    <source>
        <dbReference type="EMBL" id="GFH16414.1"/>
    </source>
</evidence>
<sequence>MDHISFVPLIAGHKSLQSMQYDGMRDMVKQLFVEFGLEPAAITHAFRKGGAMDLALSGWV</sequence>
<proteinExistence type="predicted"/>
<feature type="non-terminal residue" evidence="1">
    <location>
        <position position="1"/>
    </location>
</feature>
<dbReference type="Proteomes" id="UP000485058">
    <property type="component" value="Unassembled WGS sequence"/>
</dbReference>
<gene>
    <name evidence="1" type="ORF">HaLaN_12831</name>
</gene>
<organism evidence="1 2">
    <name type="scientific">Haematococcus lacustris</name>
    <name type="common">Green alga</name>
    <name type="synonym">Haematococcus pluvialis</name>
    <dbReference type="NCBI Taxonomy" id="44745"/>
    <lineage>
        <taxon>Eukaryota</taxon>
        <taxon>Viridiplantae</taxon>
        <taxon>Chlorophyta</taxon>
        <taxon>core chlorophytes</taxon>
        <taxon>Chlorophyceae</taxon>
        <taxon>CS clade</taxon>
        <taxon>Chlamydomonadales</taxon>
        <taxon>Haematococcaceae</taxon>
        <taxon>Haematococcus</taxon>
    </lineage>
</organism>
<dbReference type="EMBL" id="BLLF01000995">
    <property type="protein sequence ID" value="GFH16414.1"/>
    <property type="molecule type" value="Genomic_DNA"/>
</dbReference>
<comment type="caution">
    <text evidence="1">The sequence shown here is derived from an EMBL/GenBank/DDBJ whole genome shotgun (WGS) entry which is preliminary data.</text>
</comment>
<name>A0A699ZBZ1_HAELA</name>
<reference evidence="1 2" key="1">
    <citation type="submission" date="2020-02" db="EMBL/GenBank/DDBJ databases">
        <title>Draft genome sequence of Haematococcus lacustris strain NIES-144.</title>
        <authorList>
            <person name="Morimoto D."/>
            <person name="Nakagawa S."/>
            <person name="Yoshida T."/>
            <person name="Sawayama S."/>
        </authorList>
    </citation>
    <scope>NUCLEOTIDE SEQUENCE [LARGE SCALE GENOMIC DNA]</scope>
    <source>
        <strain evidence="1 2">NIES-144</strain>
    </source>
</reference>
<dbReference type="AlphaFoldDB" id="A0A699ZBZ1"/>
<evidence type="ECO:0000313" key="2">
    <source>
        <dbReference type="Proteomes" id="UP000485058"/>
    </source>
</evidence>
<keyword evidence="2" id="KW-1185">Reference proteome</keyword>
<accession>A0A699ZBZ1</accession>